<feature type="domain" description="RPW8" evidence="1">
    <location>
        <begin position="1"/>
        <end position="139"/>
    </location>
</feature>
<evidence type="ECO:0000313" key="2">
    <source>
        <dbReference type="EMBL" id="PRQ20658.1"/>
    </source>
</evidence>
<dbReference type="InterPro" id="IPR008808">
    <property type="entry name" value="Powdery_mildew-R_dom"/>
</dbReference>
<protein>
    <submittedName>
        <fullName evidence="2">Putative powdery mildew resistance protein, RPW8</fullName>
    </submittedName>
</protein>
<dbReference type="Pfam" id="PF05659">
    <property type="entry name" value="RPW8"/>
    <property type="match status" value="1"/>
</dbReference>
<organism evidence="2 3">
    <name type="scientific">Rosa chinensis</name>
    <name type="common">China rose</name>
    <dbReference type="NCBI Taxonomy" id="74649"/>
    <lineage>
        <taxon>Eukaryota</taxon>
        <taxon>Viridiplantae</taxon>
        <taxon>Streptophyta</taxon>
        <taxon>Embryophyta</taxon>
        <taxon>Tracheophyta</taxon>
        <taxon>Spermatophyta</taxon>
        <taxon>Magnoliopsida</taxon>
        <taxon>eudicotyledons</taxon>
        <taxon>Gunneridae</taxon>
        <taxon>Pentapetalae</taxon>
        <taxon>rosids</taxon>
        <taxon>fabids</taxon>
        <taxon>Rosales</taxon>
        <taxon>Rosaceae</taxon>
        <taxon>Rosoideae</taxon>
        <taxon>Rosoideae incertae sedis</taxon>
        <taxon>Rosa</taxon>
    </lineage>
</organism>
<name>A0A2P6PFH1_ROSCH</name>
<sequence>MLIDGIVELMEKMIMFKVHVRDVKSTLDCLKPVIQEITEYSEVLKNQPMEEEQALQHLKSQIEEGAILVQKCSKVGAWSFRKKYKYSNQLFQLDQSLHTLLQLLEQQKARDVWETLVTVRKIETVVQRIEGNVCAMQTSQSATY</sequence>
<dbReference type="PROSITE" id="PS51153">
    <property type="entry name" value="RPW8"/>
    <property type="match status" value="1"/>
</dbReference>
<dbReference type="AlphaFoldDB" id="A0A2P6PFH1"/>
<proteinExistence type="predicted"/>
<gene>
    <name evidence="2" type="ORF">RchiOBHm_Chr7g0230541</name>
</gene>
<comment type="caution">
    <text evidence="2">The sequence shown here is derived from an EMBL/GenBank/DDBJ whole genome shotgun (WGS) entry which is preliminary data.</text>
</comment>
<evidence type="ECO:0000313" key="3">
    <source>
        <dbReference type="Proteomes" id="UP000238479"/>
    </source>
</evidence>
<accession>A0A2P6PFH1</accession>
<keyword evidence="3" id="KW-1185">Reference proteome</keyword>
<dbReference type="Proteomes" id="UP000238479">
    <property type="component" value="Chromosome 7"/>
</dbReference>
<dbReference type="Gramene" id="PRQ20658">
    <property type="protein sequence ID" value="PRQ20658"/>
    <property type="gene ID" value="RchiOBHm_Chr7g0230541"/>
</dbReference>
<dbReference type="EMBL" id="PDCK01000045">
    <property type="protein sequence ID" value="PRQ20658.1"/>
    <property type="molecule type" value="Genomic_DNA"/>
</dbReference>
<evidence type="ECO:0000259" key="1">
    <source>
        <dbReference type="PROSITE" id="PS51153"/>
    </source>
</evidence>
<reference evidence="2 3" key="1">
    <citation type="journal article" date="2018" name="Nat. Genet.">
        <title>The Rosa genome provides new insights in the design of modern roses.</title>
        <authorList>
            <person name="Bendahmane M."/>
        </authorList>
    </citation>
    <scope>NUCLEOTIDE SEQUENCE [LARGE SCALE GENOMIC DNA]</scope>
    <source>
        <strain evidence="3">cv. Old Blush</strain>
    </source>
</reference>